<dbReference type="Proteomes" id="UP000737391">
    <property type="component" value="Unassembled WGS sequence"/>
</dbReference>
<protein>
    <submittedName>
        <fullName evidence="2">Alkaline phosphatase D</fullName>
    </submittedName>
</protein>
<keyword evidence="3" id="KW-1185">Reference proteome</keyword>
<feature type="region of interest" description="Disordered" evidence="1">
    <location>
        <begin position="1"/>
        <end position="146"/>
    </location>
</feature>
<dbReference type="AlphaFoldDB" id="A0A9P5E8M1"/>
<feature type="non-terminal residue" evidence="2">
    <location>
        <position position="1"/>
    </location>
</feature>
<gene>
    <name evidence="2" type="ORF">FAGAP_12688</name>
</gene>
<organism evidence="2 3">
    <name type="scientific">Fusarium agapanthi</name>
    <dbReference type="NCBI Taxonomy" id="1803897"/>
    <lineage>
        <taxon>Eukaryota</taxon>
        <taxon>Fungi</taxon>
        <taxon>Dikarya</taxon>
        <taxon>Ascomycota</taxon>
        <taxon>Pezizomycotina</taxon>
        <taxon>Sordariomycetes</taxon>
        <taxon>Hypocreomycetidae</taxon>
        <taxon>Hypocreales</taxon>
        <taxon>Nectriaceae</taxon>
        <taxon>Fusarium</taxon>
        <taxon>Fusarium fujikuroi species complex</taxon>
    </lineage>
</organism>
<sequence length="146" mass="14440">KDAPAPGPLRGGWRGALNGSNSPGRNSPGRGRGNGARGGAPNLMHSTLVYRNGPPDGAAQGQDANGHGTRGRGGRGRARGTHGPPGPDGHQGVEPPQEQRYGSVPPPASLDSPRGRGRGRGRGGRGRGGASRGRGNGGVAADGTQG</sequence>
<reference evidence="2" key="1">
    <citation type="submission" date="2020-01" db="EMBL/GenBank/DDBJ databases">
        <title>Identification and distribution of gene clusters putatively required for synthesis of sphingolipid metabolism inhibitors in phylogenetically diverse species of the filamentous fungus Fusarium.</title>
        <authorList>
            <person name="Kim H.-S."/>
            <person name="Busman M."/>
            <person name="Brown D.W."/>
            <person name="Divon H."/>
            <person name="Uhlig S."/>
            <person name="Proctor R.H."/>
        </authorList>
    </citation>
    <scope>NUCLEOTIDE SEQUENCE</scope>
    <source>
        <strain evidence="2">NRRL 31653</strain>
    </source>
</reference>
<accession>A0A9P5E8M1</accession>
<feature type="compositionally biased region" description="Gly residues" evidence="1">
    <location>
        <begin position="126"/>
        <end position="146"/>
    </location>
</feature>
<feature type="compositionally biased region" description="Low complexity" evidence="1">
    <location>
        <begin position="18"/>
        <end position="29"/>
    </location>
</feature>
<proteinExistence type="predicted"/>
<evidence type="ECO:0000313" key="2">
    <source>
        <dbReference type="EMBL" id="KAF4475729.1"/>
    </source>
</evidence>
<feature type="compositionally biased region" description="Basic residues" evidence="1">
    <location>
        <begin position="115"/>
        <end position="125"/>
    </location>
</feature>
<comment type="caution">
    <text evidence="2">The sequence shown here is derived from an EMBL/GenBank/DDBJ whole genome shotgun (WGS) entry which is preliminary data.</text>
</comment>
<feature type="compositionally biased region" description="Basic residues" evidence="1">
    <location>
        <begin position="69"/>
        <end position="80"/>
    </location>
</feature>
<evidence type="ECO:0000256" key="1">
    <source>
        <dbReference type="SAM" id="MobiDB-lite"/>
    </source>
</evidence>
<name>A0A9P5E8M1_9HYPO</name>
<dbReference type="EMBL" id="LUFC02001404">
    <property type="protein sequence ID" value="KAF4475729.1"/>
    <property type="molecule type" value="Genomic_DNA"/>
</dbReference>
<evidence type="ECO:0000313" key="3">
    <source>
        <dbReference type="Proteomes" id="UP000737391"/>
    </source>
</evidence>